<dbReference type="OrthoDB" id="9776390at2"/>
<comment type="caution">
    <text evidence="15">The sequence shown here is derived from an EMBL/GenBank/DDBJ whole genome shotgun (WGS) entry which is preliminary data.</text>
</comment>
<dbReference type="Gene3D" id="3.40.50.300">
    <property type="entry name" value="P-loop containing nucleotide triphosphate hydrolases"/>
    <property type="match status" value="1"/>
</dbReference>
<comment type="subunit">
    <text evidence="4 11">Monomer.</text>
</comment>
<reference evidence="15 16" key="1">
    <citation type="submission" date="2013-07" db="EMBL/GenBank/DDBJ databases">
        <title>Sulfurimonas hongkongensis AST-10 Genome Sequencing.</title>
        <authorList>
            <person name="Cai L."/>
            <person name="Zhang T."/>
        </authorList>
    </citation>
    <scope>NUCLEOTIDE SEQUENCE [LARGE SCALE GENOMIC DNA]</scope>
    <source>
        <strain evidence="15 16">AST-10</strain>
    </source>
</reference>
<dbReference type="NCBIfam" id="TIGR00174">
    <property type="entry name" value="miaA"/>
    <property type="match status" value="1"/>
</dbReference>
<keyword evidence="16" id="KW-1185">Reference proteome</keyword>
<feature type="site" description="Interaction with substrate tRNA" evidence="11">
    <location>
        <position position="103"/>
    </location>
</feature>
<name>T0L1X7_9BACT</name>
<evidence type="ECO:0000256" key="14">
    <source>
        <dbReference type="RuleBase" id="RU003785"/>
    </source>
</evidence>
<dbReference type="HAMAP" id="MF_00185">
    <property type="entry name" value="IPP_trans"/>
    <property type="match status" value="1"/>
</dbReference>
<dbReference type="AlphaFoldDB" id="T0L1X7"/>
<evidence type="ECO:0000256" key="13">
    <source>
        <dbReference type="RuleBase" id="RU003784"/>
    </source>
</evidence>
<evidence type="ECO:0000256" key="9">
    <source>
        <dbReference type="ARBA" id="ARBA00022842"/>
    </source>
</evidence>
<comment type="caution">
    <text evidence="11">Lacks conserved residue(s) required for the propagation of feature annotation.</text>
</comment>
<organism evidence="15 16">
    <name type="scientific">Sulfurimonas hongkongensis</name>
    <dbReference type="NCBI Taxonomy" id="1172190"/>
    <lineage>
        <taxon>Bacteria</taxon>
        <taxon>Pseudomonadati</taxon>
        <taxon>Campylobacterota</taxon>
        <taxon>Epsilonproteobacteria</taxon>
        <taxon>Campylobacterales</taxon>
        <taxon>Sulfurimonadaceae</taxon>
        <taxon>Sulfurimonas</taxon>
    </lineage>
</organism>
<dbReference type="GO" id="GO:0052381">
    <property type="term" value="F:tRNA dimethylallyltransferase activity"/>
    <property type="evidence" value="ECO:0007669"/>
    <property type="project" value="UniProtKB-UniRule"/>
</dbReference>
<dbReference type="eggNOG" id="COG0324">
    <property type="taxonomic scope" value="Bacteria"/>
</dbReference>
<evidence type="ECO:0000256" key="12">
    <source>
        <dbReference type="RuleBase" id="RU003783"/>
    </source>
</evidence>
<accession>T0L1X7</accession>
<sequence length="297" mass="33879">MNTPIKQLSIIGPTASGKSDLAIKVAQKFDAYILSIDSLSIYKEIDIVSAKPSKDELASVKHFGIDMLYPDEYFSVEIFINLYKQVKELCQKDNKNLIIVGGTSFYLKSLLNGLSPLPTIDAKIKLLVKEELCELNECYNLLYDADKEYMKNISPNDSYRIEKALFIYRASGLTPSEYFRANPPKPIIKNLDIYNIDVDRDILHKRIAKRTKKMLDSGLIDEVCYLEQKYTRSPHSMSAIGIVEVLDFLDGKSTKEQMSELISTHTAQLAKRQQTFNRTQFENIRSAKLNELEVLLT</sequence>
<dbReference type="SUPFAM" id="SSF52540">
    <property type="entry name" value="P-loop containing nucleoside triphosphate hydrolases"/>
    <property type="match status" value="1"/>
</dbReference>
<proteinExistence type="inferred from homology"/>
<protein>
    <recommendedName>
        <fullName evidence="11">tRNA dimethylallyltransferase</fullName>
        <ecNumber evidence="11">2.5.1.75</ecNumber>
    </recommendedName>
    <alternativeName>
        <fullName evidence="11">Dimethylallyl diphosphate:tRNA dimethylallyltransferase</fullName>
        <shortName evidence="11">DMAPP:tRNA dimethylallyltransferase</shortName>
        <shortName evidence="11">DMATase</shortName>
    </alternativeName>
    <alternativeName>
        <fullName evidence="11">Isopentenyl-diphosphate:tRNA isopentenyltransferase</fullName>
        <shortName evidence="11">IPP transferase</shortName>
        <shortName evidence="11">IPPT</shortName>
        <shortName evidence="11">IPTase</shortName>
    </alternativeName>
</protein>
<dbReference type="GO" id="GO:0005524">
    <property type="term" value="F:ATP binding"/>
    <property type="evidence" value="ECO:0007669"/>
    <property type="project" value="UniProtKB-UniRule"/>
</dbReference>
<evidence type="ECO:0000256" key="10">
    <source>
        <dbReference type="ARBA" id="ARBA00049563"/>
    </source>
</evidence>
<feature type="binding site" evidence="11">
    <location>
        <begin position="12"/>
        <end position="19"/>
    </location>
    <ligand>
        <name>ATP</name>
        <dbReference type="ChEBI" id="CHEBI:30616"/>
    </ligand>
</feature>
<comment type="similarity">
    <text evidence="3 11 14">Belongs to the IPP transferase family.</text>
</comment>
<evidence type="ECO:0000256" key="3">
    <source>
        <dbReference type="ARBA" id="ARBA00005842"/>
    </source>
</evidence>
<comment type="cofactor">
    <cofactor evidence="1 11">
        <name>Mg(2+)</name>
        <dbReference type="ChEBI" id="CHEBI:18420"/>
    </cofactor>
</comment>
<keyword evidence="5 11" id="KW-0808">Transferase</keyword>
<evidence type="ECO:0000256" key="5">
    <source>
        <dbReference type="ARBA" id="ARBA00022679"/>
    </source>
</evidence>
<dbReference type="Gene3D" id="1.10.20.140">
    <property type="match status" value="1"/>
</dbReference>
<evidence type="ECO:0000313" key="16">
    <source>
        <dbReference type="Proteomes" id="UP000015520"/>
    </source>
</evidence>
<dbReference type="PANTHER" id="PTHR11088">
    <property type="entry name" value="TRNA DIMETHYLALLYLTRANSFERASE"/>
    <property type="match status" value="1"/>
</dbReference>
<evidence type="ECO:0000313" key="15">
    <source>
        <dbReference type="EMBL" id="EQB39788.1"/>
    </source>
</evidence>
<dbReference type="EC" id="2.5.1.75" evidence="11"/>
<gene>
    <name evidence="11" type="primary">miaA</name>
    <name evidence="15" type="ORF">M947_04220</name>
</gene>
<keyword evidence="9 11" id="KW-0460">Magnesium</keyword>
<keyword evidence="6 11" id="KW-0819">tRNA processing</keyword>
<evidence type="ECO:0000256" key="7">
    <source>
        <dbReference type="ARBA" id="ARBA00022741"/>
    </source>
</evidence>
<keyword evidence="7 11" id="KW-0547">Nucleotide-binding</keyword>
<evidence type="ECO:0000256" key="1">
    <source>
        <dbReference type="ARBA" id="ARBA00001946"/>
    </source>
</evidence>
<dbReference type="PATRIC" id="fig|1172190.3.peg.820"/>
<dbReference type="InterPro" id="IPR027417">
    <property type="entry name" value="P-loop_NTPase"/>
</dbReference>
<evidence type="ECO:0000256" key="6">
    <source>
        <dbReference type="ARBA" id="ARBA00022694"/>
    </source>
</evidence>
<dbReference type="EMBL" id="AUPZ01000005">
    <property type="protein sequence ID" value="EQB39788.1"/>
    <property type="molecule type" value="Genomic_DNA"/>
</dbReference>
<dbReference type="InterPro" id="IPR039657">
    <property type="entry name" value="Dimethylallyltransferase"/>
</dbReference>
<evidence type="ECO:0000256" key="11">
    <source>
        <dbReference type="HAMAP-Rule" id="MF_00185"/>
    </source>
</evidence>
<feature type="binding site" evidence="11">
    <location>
        <begin position="14"/>
        <end position="19"/>
    </location>
    <ligand>
        <name>substrate</name>
    </ligand>
</feature>
<dbReference type="Proteomes" id="UP000015520">
    <property type="component" value="Unassembled WGS sequence"/>
</dbReference>
<evidence type="ECO:0000256" key="4">
    <source>
        <dbReference type="ARBA" id="ARBA00011245"/>
    </source>
</evidence>
<comment type="function">
    <text evidence="2 11 13">Catalyzes the transfer of a dimethylallyl group onto the adenine at position 37 in tRNAs that read codons beginning with uridine, leading to the formation of N6-(dimethylallyl)adenosine (i(6)A).</text>
</comment>
<dbReference type="Pfam" id="PF01715">
    <property type="entry name" value="IPPT"/>
    <property type="match status" value="1"/>
</dbReference>
<feature type="region of interest" description="Interaction with substrate tRNA" evidence="11">
    <location>
        <begin position="37"/>
        <end position="40"/>
    </location>
</feature>
<evidence type="ECO:0000256" key="2">
    <source>
        <dbReference type="ARBA" id="ARBA00003213"/>
    </source>
</evidence>
<dbReference type="STRING" id="1172190.M947_04220"/>
<dbReference type="PANTHER" id="PTHR11088:SF60">
    <property type="entry name" value="TRNA DIMETHYLALLYLTRANSFERASE"/>
    <property type="match status" value="1"/>
</dbReference>
<dbReference type="GO" id="GO:0006400">
    <property type="term" value="P:tRNA modification"/>
    <property type="evidence" value="ECO:0007669"/>
    <property type="project" value="TreeGrafter"/>
</dbReference>
<evidence type="ECO:0000256" key="8">
    <source>
        <dbReference type="ARBA" id="ARBA00022840"/>
    </source>
</evidence>
<dbReference type="InterPro" id="IPR018022">
    <property type="entry name" value="IPT"/>
</dbReference>
<keyword evidence="8 11" id="KW-0067">ATP-binding</keyword>
<dbReference type="RefSeq" id="WP_021287115.1">
    <property type="nucleotide sequence ID" value="NZ_AUPZ01000005.1"/>
</dbReference>
<comment type="catalytic activity">
    <reaction evidence="10 11 12">
        <text>adenosine(37) in tRNA + dimethylallyl diphosphate = N(6)-dimethylallyladenosine(37) in tRNA + diphosphate</text>
        <dbReference type="Rhea" id="RHEA:26482"/>
        <dbReference type="Rhea" id="RHEA-COMP:10162"/>
        <dbReference type="Rhea" id="RHEA-COMP:10375"/>
        <dbReference type="ChEBI" id="CHEBI:33019"/>
        <dbReference type="ChEBI" id="CHEBI:57623"/>
        <dbReference type="ChEBI" id="CHEBI:74411"/>
        <dbReference type="ChEBI" id="CHEBI:74415"/>
        <dbReference type="EC" id="2.5.1.75"/>
    </reaction>
</comment>